<reference evidence="9" key="2">
    <citation type="submission" date="2023-03" db="EMBL/GenBank/DDBJ databases">
        <authorList>
            <person name="Shen W."/>
            <person name="Cai J."/>
        </authorList>
    </citation>
    <scope>NUCLEOTIDE SEQUENCE</scope>
    <source>
        <strain evidence="9">P82-2</strain>
    </source>
</reference>
<dbReference type="EMBL" id="JARQAG010000007">
    <property type="protein sequence ID" value="MDT2731775.1"/>
    <property type="molecule type" value="Genomic_DNA"/>
</dbReference>
<keyword evidence="7" id="KW-0676">Redox-active center</keyword>
<feature type="domain" description="Glutaredoxin" evidence="8">
    <location>
        <begin position="2"/>
        <end position="54"/>
    </location>
</feature>
<dbReference type="InterPro" id="IPR002109">
    <property type="entry name" value="Glutaredoxin"/>
</dbReference>
<keyword evidence="6" id="KW-1015">Disulfide bond</keyword>
<sequence length="73" mass="8223">MITVYSKNNCMQCKMTKKFLDQNGASYKEINIDEQPEQVEYVKSLGFASAPVIESGDIVFSGFQPAKLKELIK</sequence>
<evidence type="ECO:0000259" key="8">
    <source>
        <dbReference type="Pfam" id="PF00462"/>
    </source>
</evidence>
<dbReference type="RefSeq" id="WP_003104527.1">
    <property type="nucleotide sequence ID" value="NZ_BAWT01000005.1"/>
</dbReference>
<dbReference type="Gene3D" id="3.40.30.10">
    <property type="entry name" value="Glutaredoxin"/>
    <property type="match status" value="1"/>
</dbReference>
<dbReference type="PROSITE" id="PS51354">
    <property type="entry name" value="GLUTAREDOXIN_2"/>
    <property type="match status" value="1"/>
</dbReference>
<gene>
    <name evidence="10" type="primary">nrdH</name>
    <name evidence="10" type="ORF">A9Y57_01385</name>
    <name evidence="9" type="ORF">P7G31_05900</name>
</gene>
<dbReference type="SUPFAM" id="SSF52833">
    <property type="entry name" value="Thioredoxin-like"/>
    <property type="match status" value="1"/>
</dbReference>
<evidence type="ECO:0000313" key="9">
    <source>
        <dbReference type="EMBL" id="MDT2731775.1"/>
    </source>
</evidence>
<dbReference type="GeneID" id="61420588"/>
<name>A0A0E2UF00_9STRE</name>
<dbReference type="Proteomes" id="UP000217465">
    <property type="component" value="Unassembled WGS sequence"/>
</dbReference>
<evidence type="ECO:0000313" key="10">
    <source>
        <dbReference type="EMBL" id="PCH12666.1"/>
    </source>
</evidence>
<dbReference type="Proteomes" id="UP001180515">
    <property type="component" value="Unassembled WGS sequence"/>
</dbReference>
<comment type="similarity">
    <text evidence="2">Belongs to the glutaredoxin family.</text>
</comment>
<comment type="function">
    <text evidence="1">Electron transport system for the ribonucleotide reductase system NrdEF.</text>
</comment>
<evidence type="ECO:0000256" key="6">
    <source>
        <dbReference type="ARBA" id="ARBA00023157"/>
    </source>
</evidence>
<keyword evidence="5" id="KW-0249">Electron transport</keyword>
<evidence type="ECO:0000256" key="2">
    <source>
        <dbReference type="ARBA" id="ARBA00007787"/>
    </source>
</evidence>
<dbReference type="InterPro" id="IPR051548">
    <property type="entry name" value="Grx-like_ET"/>
</dbReference>
<evidence type="ECO:0000256" key="1">
    <source>
        <dbReference type="ARBA" id="ARBA00002292"/>
    </source>
</evidence>
<dbReference type="InterPro" id="IPR011909">
    <property type="entry name" value="GlrX_NrdH"/>
</dbReference>
<comment type="caution">
    <text evidence="10">The sequence shown here is derived from an EMBL/GenBank/DDBJ whole genome shotgun (WGS) entry which is preliminary data.</text>
</comment>
<dbReference type="GO" id="GO:0009055">
    <property type="term" value="F:electron transfer activity"/>
    <property type="evidence" value="ECO:0007669"/>
    <property type="project" value="TreeGrafter"/>
</dbReference>
<evidence type="ECO:0000256" key="3">
    <source>
        <dbReference type="ARBA" id="ARBA00017945"/>
    </source>
</evidence>
<evidence type="ECO:0000256" key="4">
    <source>
        <dbReference type="ARBA" id="ARBA00022448"/>
    </source>
</evidence>
<dbReference type="PANTHER" id="PTHR34386:SF1">
    <property type="entry name" value="GLUTAREDOXIN-LIKE PROTEIN NRDH"/>
    <property type="match status" value="1"/>
</dbReference>
<organism evidence="10 11">
    <name type="scientific">Streptococcus parauberis</name>
    <dbReference type="NCBI Taxonomy" id="1348"/>
    <lineage>
        <taxon>Bacteria</taxon>
        <taxon>Bacillati</taxon>
        <taxon>Bacillota</taxon>
        <taxon>Bacilli</taxon>
        <taxon>Lactobacillales</taxon>
        <taxon>Streptococcaceae</taxon>
        <taxon>Streptococcus</taxon>
    </lineage>
</organism>
<keyword evidence="4" id="KW-0813">Transport</keyword>
<dbReference type="eggNOG" id="COG0695">
    <property type="taxonomic scope" value="Bacteria"/>
</dbReference>
<evidence type="ECO:0000313" key="11">
    <source>
        <dbReference type="Proteomes" id="UP000217465"/>
    </source>
</evidence>
<accession>A0A0E2UF00</accession>
<dbReference type="EMBL" id="NSGR01000008">
    <property type="protein sequence ID" value="PCH12666.1"/>
    <property type="molecule type" value="Genomic_DNA"/>
</dbReference>
<dbReference type="Pfam" id="PF00462">
    <property type="entry name" value="Glutaredoxin"/>
    <property type="match status" value="1"/>
</dbReference>
<dbReference type="OrthoDB" id="9795531at2"/>
<dbReference type="AlphaFoldDB" id="A0A0E2UF00"/>
<dbReference type="CDD" id="cd02976">
    <property type="entry name" value="NrdH"/>
    <property type="match status" value="1"/>
</dbReference>
<dbReference type="PANTHER" id="PTHR34386">
    <property type="entry name" value="GLUTAREDOXIN"/>
    <property type="match status" value="1"/>
</dbReference>
<dbReference type="GO" id="GO:0045454">
    <property type="term" value="P:cell redox homeostasis"/>
    <property type="evidence" value="ECO:0007669"/>
    <property type="project" value="InterPro"/>
</dbReference>
<proteinExistence type="inferred from homology"/>
<dbReference type="NCBIfam" id="TIGR02194">
    <property type="entry name" value="GlrX_NrdH"/>
    <property type="match status" value="1"/>
</dbReference>
<evidence type="ECO:0000256" key="5">
    <source>
        <dbReference type="ARBA" id="ARBA00022982"/>
    </source>
</evidence>
<reference evidence="10 11" key="1">
    <citation type="submission" date="2016-06" db="EMBL/GenBank/DDBJ databases">
        <authorList>
            <person name="Haines A.N."/>
            <person name="Council K.R."/>
        </authorList>
    </citation>
    <scope>NUCLEOTIDE SEQUENCE [LARGE SCALE GENOMIC DNA]</scope>
    <source>
        <strain evidence="10 11">SP158-29</strain>
    </source>
</reference>
<protein>
    <recommendedName>
        <fullName evidence="3">Glutaredoxin-like protein NrdH</fullName>
    </recommendedName>
</protein>
<evidence type="ECO:0000256" key="7">
    <source>
        <dbReference type="ARBA" id="ARBA00023284"/>
    </source>
</evidence>
<dbReference type="STRING" id="936154.STP_1056"/>
<dbReference type="InterPro" id="IPR036249">
    <property type="entry name" value="Thioredoxin-like_sf"/>
</dbReference>
<dbReference type="OMA" id="HWSGYRP"/>